<sequence>MEFLSGGSCLDLLRPGPFREEQVAVILRELLYGLDYLHSQGKIHRDVKAANLLLSGEGKVKLADFGVATQLVGAKSKRNTFVGTPFWMAPEVIRQSAYDSKADIWSLGITAIEMAEGAPPLSEYHPMRVLFLIPKARPPELEGGGFSEAFKEFVSFCLIKDPNRRPSAKELLKHRFIRSAKGGTAQLQELIDRYAIWKVAHSPNSSPNSTVDPERTKTITRNSLSVVDHVGVIDHASVVWDFDTVKSLEQLYLEMSVQADDVELLEPPFLGMKEVRGNNSSPDIPIVRKIGAVKRTGWLNPPEQDELRYEEIIFETDIEEGNNHSLQDDASGSSSTSGLMADEPAHVILMEKAGKLVLDSLLLPVKSEPLRTTDVEALHRIQQGAQMLGQSNPALVTVIVNEILQAVNNDKAFYDQLMSLKPDLNADDDDEHYEADNLFLEEDPLSDSMMEESRSPIAQVLYSRWINNLKAKWPVR</sequence>
<dbReference type="PANTHER" id="PTHR48012">
    <property type="entry name" value="STERILE20-LIKE KINASE, ISOFORM B-RELATED"/>
    <property type="match status" value="1"/>
</dbReference>
<comment type="caution">
    <text evidence="10">The sequence shown here is derived from an EMBL/GenBank/DDBJ whole genome shotgun (WGS) entry which is preliminary data.</text>
</comment>
<keyword evidence="3" id="KW-0808">Transferase</keyword>
<name>A0A433A386_9FUNG</name>
<dbReference type="SUPFAM" id="SSF56112">
    <property type="entry name" value="Protein kinase-like (PK-like)"/>
    <property type="match status" value="1"/>
</dbReference>
<dbReference type="GO" id="GO:0005524">
    <property type="term" value="F:ATP binding"/>
    <property type="evidence" value="ECO:0007669"/>
    <property type="project" value="UniProtKB-KW"/>
</dbReference>
<keyword evidence="4" id="KW-0547">Nucleotide-binding</keyword>
<keyword evidence="6" id="KW-0067">ATP-binding</keyword>
<dbReference type="PROSITE" id="PS50011">
    <property type="entry name" value="PROTEIN_KINASE_DOM"/>
    <property type="match status" value="1"/>
</dbReference>
<keyword evidence="2" id="KW-0723">Serine/threonine-protein kinase</keyword>
<evidence type="ECO:0000256" key="1">
    <source>
        <dbReference type="ARBA" id="ARBA00008874"/>
    </source>
</evidence>
<reference evidence="10 11" key="1">
    <citation type="journal article" date="2018" name="New Phytol.">
        <title>Phylogenomics of Endogonaceae and evolution of mycorrhizas within Mucoromycota.</title>
        <authorList>
            <person name="Chang Y."/>
            <person name="Desiro A."/>
            <person name="Na H."/>
            <person name="Sandor L."/>
            <person name="Lipzen A."/>
            <person name="Clum A."/>
            <person name="Barry K."/>
            <person name="Grigoriev I.V."/>
            <person name="Martin F.M."/>
            <person name="Stajich J.E."/>
            <person name="Smith M.E."/>
            <person name="Bonito G."/>
            <person name="Spatafora J.W."/>
        </authorList>
    </citation>
    <scope>NUCLEOTIDE SEQUENCE [LARGE SCALE GENOMIC DNA]</scope>
    <source>
        <strain evidence="10 11">GMNB39</strain>
    </source>
</reference>
<dbReference type="Gene3D" id="1.10.510.10">
    <property type="entry name" value="Transferase(Phosphotransferase) domain 1"/>
    <property type="match status" value="1"/>
</dbReference>
<keyword evidence="11" id="KW-1185">Reference proteome</keyword>
<dbReference type="InterPro" id="IPR011009">
    <property type="entry name" value="Kinase-like_dom_sf"/>
</dbReference>
<keyword evidence="5 10" id="KW-0418">Kinase</keyword>
<dbReference type="SMART" id="SM00220">
    <property type="entry name" value="S_TKc"/>
    <property type="match status" value="1"/>
</dbReference>
<evidence type="ECO:0000259" key="9">
    <source>
        <dbReference type="PROSITE" id="PS50011"/>
    </source>
</evidence>
<evidence type="ECO:0000256" key="5">
    <source>
        <dbReference type="ARBA" id="ARBA00022777"/>
    </source>
</evidence>
<dbReference type="Pfam" id="PF00069">
    <property type="entry name" value="Pkinase"/>
    <property type="match status" value="1"/>
</dbReference>
<organism evidence="10 11">
    <name type="scientific">Jimgerdemannia flammicorona</name>
    <dbReference type="NCBI Taxonomy" id="994334"/>
    <lineage>
        <taxon>Eukaryota</taxon>
        <taxon>Fungi</taxon>
        <taxon>Fungi incertae sedis</taxon>
        <taxon>Mucoromycota</taxon>
        <taxon>Mucoromycotina</taxon>
        <taxon>Endogonomycetes</taxon>
        <taxon>Endogonales</taxon>
        <taxon>Endogonaceae</taxon>
        <taxon>Jimgerdemannia</taxon>
    </lineage>
</organism>
<evidence type="ECO:0000256" key="6">
    <source>
        <dbReference type="ARBA" id="ARBA00022840"/>
    </source>
</evidence>
<comment type="catalytic activity">
    <reaction evidence="8">
        <text>L-seryl-[protein] + ATP = O-phospho-L-seryl-[protein] + ADP + H(+)</text>
        <dbReference type="Rhea" id="RHEA:17989"/>
        <dbReference type="Rhea" id="RHEA-COMP:9863"/>
        <dbReference type="Rhea" id="RHEA-COMP:11604"/>
        <dbReference type="ChEBI" id="CHEBI:15378"/>
        <dbReference type="ChEBI" id="CHEBI:29999"/>
        <dbReference type="ChEBI" id="CHEBI:30616"/>
        <dbReference type="ChEBI" id="CHEBI:83421"/>
        <dbReference type="ChEBI" id="CHEBI:456216"/>
        <dbReference type="EC" id="2.7.11.1"/>
    </reaction>
</comment>
<accession>A0A433A386</accession>
<evidence type="ECO:0000313" key="10">
    <source>
        <dbReference type="EMBL" id="RUO97152.1"/>
    </source>
</evidence>
<evidence type="ECO:0000256" key="8">
    <source>
        <dbReference type="ARBA" id="ARBA00048679"/>
    </source>
</evidence>
<evidence type="ECO:0000256" key="7">
    <source>
        <dbReference type="ARBA" id="ARBA00047899"/>
    </source>
</evidence>
<protein>
    <submittedName>
        <fullName evidence="10">Kinase-like domain-containing protein</fullName>
    </submittedName>
</protein>
<dbReference type="FunFam" id="1.10.510.10:FF:000022">
    <property type="entry name" value="Serine/threonine-protein kinase 24"/>
    <property type="match status" value="1"/>
</dbReference>
<dbReference type="InterPro" id="IPR000719">
    <property type="entry name" value="Prot_kinase_dom"/>
</dbReference>
<dbReference type="EMBL" id="RBNI01018212">
    <property type="protein sequence ID" value="RUO97152.1"/>
    <property type="molecule type" value="Genomic_DNA"/>
</dbReference>
<proteinExistence type="inferred from homology"/>
<evidence type="ECO:0000256" key="3">
    <source>
        <dbReference type="ARBA" id="ARBA00022679"/>
    </source>
</evidence>
<comment type="similarity">
    <text evidence="1">Belongs to the protein kinase superfamily. STE Ser/Thr protein kinase family. STE20 subfamily.</text>
</comment>
<gene>
    <name evidence="10" type="ORF">BC936DRAFT_140891</name>
</gene>
<feature type="domain" description="Protein kinase" evidence="9">
    <location>
        <begin position="1"/>
        <end position="177"/>
    </location>
</feature>
<dbReference type="PANTHER" id="PTHR48012:SF10">
    <property type="entry name" value="FI20177P1"/>
    <property type="match status" value="1"/>
</dbReference>
<dbReference type="AlphaFoldDB" id="A0A433A386"/>
<evidence type="ECO:0000256" key="4">
    <source>
        <dbReference type="ARBA" id="ARBA00022741"/>
    </source>
</evidence>
<evidence type="ECO:0000313" key="11">
    <source>
        <dbReference type="Proteomes" id="UP000268093"/>
    </source>
</evidence>
<dbReference type="OrthoDB" id="248923at2759"/>
<dbReference type="Proteomes" id="UP000268093">
    <property type="component" value="Unassembled WGS sequence"/>
</dbReference>
<dbReference type="InterPro" id="IPR050629">
    <property type="entry name" value="STE20/SPS1-PAK"/>
</dbReference>
<dbReference type="GO" id="GO:0004674">
    <property type="term" value="F:protein serine/threonine kinase activity"/>
    <property type="evidence" value="ECO:0007669"/>
    <property type="project" value="UniProtKB-KW"/>
</dbReference>
<dbReference type="GO" id="GO:0005737">
    <property type="term" value="C:cytoplasm"/>
    <property type="evidence" value="ECO:0007669"/>
    <property type="project" value="TreeGrafter"/>
</dbReference>
<comment type="catalytic activity">
    <reaction evidence="7">
        <text>L-threonyl-[protein] + ATP = O-phospho-L-threonyl-[protein] + ADP + H(+)</text>
        <dbReference type="Rhea" id="RHEA:46608"/>
        <dbReference type="Rhea" id="RHEA-COMP:11060"/>
        <dbReference type="Rhea" id="RHEA-COMP:11605"/>
        <dbReference type="ChEBI" id="CHEBI:15378"/>
        <dbReference type="ChEBI" id="CHEBI:30013"/>
        <dbReference type="ChEBI" id="CHEBI:30616"/>
        <dbReference type="ChEBI" id="CHEBI:61977"/>
        <dbReference type="ChEBI" id="CHEBI:456216"/>
        <dbReference type="EC" id="2.7.11.1"/>
    </reaction>
</comment>
<evidence type="ECO:0000256" key="2">
    <source>
        <dbReference type="ARBA" id="ARBA00022527"/>
    </source>
</evidence>